<dbReference type="PANTHER" id="PTHR21041:SF17">
    <property type="entry name" value="E3 UBIQUITIN-PROTEIN LIGASE DCST1"/>
    <property type="match status" value="1"/>
</dbReference>
<keyword evidence="2 5" id="KW-0812">Transmembrane</keyword>
<evidence type="ECO:0000256" key="1">
    <source>
        <dbReference type="ARBA" id="ARBA00004141"/>
    </source>
</evidence>
<dbReference type="PANTHER" id="PTHR21041">
    <property type="entry name" value="DENDRITIC CELL-SPECIFIC TRANSMEMBRANE PROTEIN"/>
    <property type="match status" value="1"/>
</dbReference>
<organism evidence="8 9">
    <name type="scientific">Chironomus riparius</name>
    <dbReference type="NCBI Taxonomy" id="315576"/>
    <lineage>
        <taxon>Eukaryota</taxon>
        <taxon>Metazoa</taxon>
        <taxon>Ecdysozoa</taxon>
        <taxon>Arthropoda</taxon>
        <taxon>Hexapoda</taxon>
        <taxon>Insecta</taxon>
        <taxon>Pterygota</taxon>
        <taxon>Neoptera</taxon>
        <taxon>Endopterygota</taxon>
        <taxon>Diptera</taxon>
        <taxon>Nematocera</taxon>
        <taxon>Chironomoidea</taxon>
        <taxon>Chironomidae</taxon>
        <taxon>Chironominae</taxon>
        <taxon>Chironomus</taxon>
    </lineage>
</organism>
<protein>
    <recommendedName>
        <fullName evidence="10">Dendritic cell-specific transmembrane protein-like domain-containing protein</fullName>
    </recommendedName>
</protein>
<dbReference type="Proteomes" id="UP001153620">
    <property type="component" value="Chromosome 3"/>
</dbReference>
<evidence type="ECO:0000313" key="8">
    <source>
        <dbReference type="EMBL" id="CAG9808186.1"/>
    </source>
</evidence>
<keyword evidence="9" id="KW-1185">Reference proteome</keyword>
<dbReference type="InterPro" id="IPR058842">
    <property type="entry name" value="DCST1_C"/>
</dbReference>
<dbReference type="OrthoDB" id="5985669at2759"/>
<dbReference type="GO" id="GO:0016020">
    <property type="term" value="C:membrane"/>
    <property type="evidence" value="ECO:0007669"/>
    <property type="project" value="UniProtKB-SubCell"/>
</dbReference>
<feature type="transmembrane region" description="Helical" evidence="5">
    <location>
        <begin position="65"/>
        <end position="84"/>
    </location>
</feature>
<comment type="subcellular location">
    <subcellularLocation>
        <location evidence="1">Membrane</location>
        <topology evidence="1">Multi-pass membrane protein</topology>
    </subcellularLocation>
</comment>
<dbReference type="AlphaFoldDB" id="A0A9N9S3X9"/>
<reference evidence="8" key="2">
    <citation type="submission" date="2022-10" db="EMBL/GenBank/DDBJ databases">
        <authorList>
            <consortium name="ENA_rothamsted_submissions"/>
            <consortium name="culmorum"/>
            <person name="King R."/>
        </authorList>
    </citation>
    <scope>NUCLEOTIDE SEQUENCE</scope>
</reference>
<reference evidence="8" key="1">
    <citation type="submission" date="2022-01" db="EMBL/GenBank/DDBJ databases">
        <authorList>
            <person name="King R."/>
        </authorList>
    </citation>
    <scope>NUCLEOTIDE SEQUENCE</scope>
</reference>
<sequence>MIGITIKAIDFLLNRACAKSKKFYEIIYGTSSSFAKKFIAFVYGLLIGLIFYYSIIRFIAFSGKYSHFAILITCLSSAFLCLFSKQFRCISILMWLSALGKAGRSLIKTIIIALVLSGPIHNIVSNTKEVTRVFECTAYLTYNLTKTKVDLAIMPFINAFVQMQSNLSAVQASFDEIEDVVFPIIQEVEDFNRTNQSTRKIRKTNVNPPETYTKQYQAKLKHRCEMQLERGTTKCKQSFQRVYDDCLKEANFLICSPLKIDFICNLNDVASSLVTDLCDPSNVIDADFGDEYAHLKEKEMNFVSEYSNISFDFMATNPKELHPIKTLNETGRELSRSLNEKAYLMDYIFRFCDKLMILIYLKIIYDGITYHDNYLSNINFNNYYITSYFKEIDERRTQERRRSILPVRSIEFDQIVDLDGSKKIRKEFEGYLSLTLRLILHIIGASFFIVLDRLYFELLDIIARHSRIDYEQEGFHHMNITVNGTGFVANLIRTSVNGFNINKNIDLMMTNDVCLPHPSLTESFTIGLIYLLFSLNFYLIYNQVYIHRLKRAVCAYFYPKLEKRRIIVLYNKMLRDRRKIFNTILDAIKYDGDINNVNKFKQKFLKQLLKICKCFQIFSFARNKCFLCHAVQPNKNTNNSMIFWICNTEKCCAIFCDQCWSDIGKNCLICYIRRTGEEEINNSK</sequence>
<evidence type="ECO:0000256" key="2">
    <source>
        <dbReference type="ARBA" id="ARBA00022692"/>
    </source>
</evidence>
<dbReference type="InterPro" id="IPR051856">
    <property type="entry name" value="CSR-E3_Ligase_Protein"/>
</dbReference>
<feature type="domain" description="Dendritic cell-specific transmembrane protein-like" evidence="6">
    <location>
        <begin position="380"/>
        <end position="570"/>
    </location>
</feature>
<dbReference type="InterPro" id="IPR012858">
    <property type="entry name" value="DC_STAMP-like"/>
</dbReference>
<dbReference type="Pfam" id="PF07782">
    <property type="entry name" value="DC_STAMP"/>
    <property type="match status" value="1"/>
</dbReference>
<feature type="transmembrane region" description="Helical" evidence="5">
    <location>
        <begin position="38"/>
        <end position="59"/>
    </location>
</feature>
<name>A0A9N9S3X9_9DIPT</name>
<dbReference type="EMBL" id="OU895879">
    <property type="protein sequence ID" value="CAG9808186.1"/>
    <property type="molecule type" value="Genomic_DNA"/>
</dbReference>
<keyword evidence="3 5" id="KW-1133">Transmembrane helix</keyword>
<evidence type="ECO:0008006" key="10">
    <source>
        <dbReference type="Google" id="ProtNLM"/>
    </source>
</evidence>
<evidence type="ECO:0000313" key="9">
    <source>
        <dbReference type="Proteomes" id="UP001153620"/>
    </source>
</evidence>
<evidence type="ECO:0000259" key="6">
    <source>
        <dbReference type="Pfam" id="PF07782"/>
    </source>
</evidence>
<accession>A0A9N9S3X9</accession>
<gene>
    <name evidence="8" type="ORF">CHIRRI_LOCUS11030</name>
</gene>
<feature type="transmembrane region" description="Helical" evidence="5">
    <location>
        <begin position="431"/>
        <end position="451"/>
    </location>
</feature>
<evidence type="ECO:0000256" key="4">
    <source>
        <dbReference type="ARBA" id="ARBA00023136"/>
    </source>
</evidence>
<evidence type="ECO:0000256" key="3">
    <source>
        <dbReference type="ARBA" id="ARBA00022989"/>
    </source>
</evidence>
<keyword evidence="4 5" id="KW-0472">Membrane</keyword>
<dbReference type="Pfam" id="PF26037">
    <property type="entry name" value="zf-RING_DCST1_C"/>
    <property type="match status" value="1"/>
</dbReference>
<evidence type="ECO:0000259" key="7">
    <source>
        <dbReference type="Pfam" id="PF26037"/>
    </source>
</evidence>
<evidence type="ECO:0000256" key="5">
    <source>
        <dbReference type="SAM" id="Phobius"/>
    </source>
</evidence>
<proteinExistence type="predicted"/>
<feature type="transmembrane region" description="Helical" evidence="5">
    <location>
        <begin position="523"/>
        <end position="541"/>
    </location>
</feature>
<feature type="domain" description="E3 ubiquitin-protein ligase DCST1-like C-terminal" evidence="7">
    <location>
        <begin position="624"/>
        <end position="670"/>
    </location>
</feature>